<gene>
    <name evidence="1" type="ORF">GSLYS_00022337001</name>
</gene>
<dbReference type="EMBL" id="CAXITT010003132">
    <property type="protein sequence ID" value="CAL1549020.1"/>
    <property type="molecule type" value="Genomic_DNA"/>
</dbReference>
<protein>
    <recommendedName>
        <fullName evidence="3">Cupin 2 conserved barrel domain-containing protein</fullName>
    </recommendedName>
</protein>
<organism evidence="1 2">
    <name type="scientific">Lymnaea stagnalis</name>
    <name type="common">Great pond snail</name>
    <name type="synonym">Helix stagnalis</name>
    <dbReference type="NCBI Taxonomy" id="6523"/>
    <lineage>
        <taxon>Eukaryota</taxon>
        <taxon>Metazoa</taxon>
        <taxon>Spiralia</taxon>
        <taxon>Lophotrochozoa</taxon>
        <taxon>Mollusca</taxon>
        <taxon>Gastropoda</taxon>
        <taxon>Heterobranchia</taxon>
        <taxon>Euthyneura</taxon>
        <taxon>Panpulmonata</taxon>
        <taxon>Hygrophila</taxon>
        <taxon>Lymnaeoidea</taxon>
        <taxon>Lymnaeidae</taxon>
        <taxon>Lymnaea</taxon>
    </lineage>
</organism>
<dbReference type="SUPFAM" id="SSF51182">
    <property type="entry name" value="RmlC-like cupins"/>
    <property type="match status" value="1"/>
</dbReference>
<keyword evidence="2" id="KW-1185">Reference proteome</keyword>
<dbReference type="Proteomes" id="UP001497497">
    <property type="component" value="Unassembled WGS sequence"/>
</dbReference>
<evidence type="ECO:0008006" key="3">
    <source>
        <dbReference type="Google" id="ProtNLM"/>
    </source>
</evidence>
<evidence type="ECO:0000313" key="2">
    <source>
        <dbReference type="Proteomes" id="UP001497497"/>
    </source>
</evidence>
<name>A0AAV2IPX2_LYMST</name>
<dbReference type="InterPro" id="IPR011051">
    <property type="entry name" value="RmlC_Cupin_sf"/>
</dbReference>
<comment type="caution">
    <text evidence="1">The sequence shown here is derived from an EMBL/GenBank/DDBJ whole genome shotgun (WGS) entry which is preliminary data.</text>
</comment>
<reference evidence="1 2" key="1">
    <citation type="submission" date="2024-04" db="EMBL/GenBank/DDBJ databases">
        <authorList>
            <consortium name="Genoscope - CEA"/>
            <person name="William W."/>
        </authorList>
    </citation>
    <scope>NUCLEOTIDE SEQUENCE [LARGE SCALE GENOMIC DNA]</scope>
</reference>
<accession>A0AAV2IPX2</accession>
<dbReference type="AlphaFoldDB" id="A0AAV2IPX2"/>
<sequence>MKNDYRVERWNEKFSPDSAKLKQIMQAEGFSVFEWTDSANTIYGNHEHFEEQSHWIISGELEMTVENIGTFVLKSGDRDFMPANTVHSARVLGGNPVTYLIGAKR</sequence>
<dbReference type="InterPro" id="IPR014710">
    <property type="entry name" value="RmlC-like_jellyroll"/>
</dbReference>
<proteinExistence type="predicted"/>
<dbReference type="Gene3D" id="2.60.120.10">
    <property type="entry name" value="Jelly Rolls"/>
    <property type="match status" value="1"/>
</dbReference>
<evidence type="ECO:0000313" key="1">
    <source>
        <dbReference type="EMBL" id="CAL1549020.1"/>
    </source>
</evidence>